<keyword evidence="3 7" id="KW-0540">Nuclease</keyword>
<dbReference type="Proteomes" id="UP000305451">
    <property type="component" value="Unassembled WGS sequence"/>
</dbReference>
<dbReference type="AlphaFoldDB" id="A0A4S2H7R1"/>
<dbReference type="NCBIfam" id="TIGR02063">
    <property type="entry name" value="RNase_R"/>
    <property type="match status" value="1"/>
</dbReference>
<proteinExistence type="inferred from homology"/>
<comment type="similarity">
    <text evidence="7">Belongs to the RNR ribonuclease family. RNase R subfamily.</text>
</comment>
<evidence type="ECO:0000313" key="10">
    <source>
        <dbReference type="EMBL" id="TGY91855.1"/>
    </source>
</evidence>
<evidence type="ECO:0000256" key="3">
    <source>
        <dbReference type="ARBA" id="ARBA00022722"/>
    </source>
</evidence>
<dbReference type="InterPro" id="IPR050180">
    <property type="entry name" value="RNR_Ribonuclease"/>
</dbReference>
<protein>
    <recommendedName>
        <fullName evidence="7">Ribonuclease R</fullName>
        <shortName evidence="7">RNase R</shortName>
        <ecNumber evidence="7">3.1.13.1</ecNumber>
    </recommendedName>
</protein>
<dbReference type="PROSITE" id="PS01175">
    <property type="entry name" value="RIBONUCLEASE_II"/>
    <property type="match status" value="1"/>
</dbReference>
<evidence type="ECO:0000256" key="2">
    <source>
        <dbReference type="ARBA" id="ARBA00022490"/>
    </source>
</evidence>
<name>A0A4S2H7R1_9PROT</name>
<evidence type="ECO:0000256" key="5">
    <source>
        <dbReference type="ARBA" id="ARBA00022839"/>
    </source>
</evidence>
<evidence type="ECO:0000313" key="11">
    <source>
        <dbReference type="Proteomes" id="UP000305451"/>
    </source>
</evidence>
<feature type="domain" description="S1 motif" evidence="9">
    <location>
        <begin position="638"/>
        <end position="719"/>
    </location>
</feature>
<dbReference type="InterPro" id="IPR001900">
    <property type="entry name" value="RNase_II/R"/>
</dbReference>
<keyword evidence="11" id="KW-1185">Reference proteome</keyword>
<evidence type="ECO:0000256" key="8">
    <source>
        <dbReference type="SAM" id="MobiDB-lite"/>
    </source>
</evidence>
<dbReference type="Pfam" id="PF17876">
    <property type="entry name" value="CSD2"/>
    <property type="match status" value="1"/>
</dbReference>
<dbReference type="CDD" id="cd04471">
    <property type="entry name" value="S1_RNase_R"/>
    <property type="match status" value="1"/>
</dbReference>
<dbReference type="Gene3D" id="2.40.50.140">
    <property type="entry name" value="Nucleic acid-binding proteins"/>
    <property type="match status" value="1"/>
</dbReference>
<dbReference type="InterPro" id="IPR040476">
    <property type="entry name" value="CSD2"/>
</dbReference>
<gene>
    <name evidence="7 10" type="primary">rnr</name>
    <name evidence="10" type="ORF">E5162_13350</name>
</gene>
<evidence type="ECO:0000256" key="1">
    <source>
        <dbReference type="ARBA" id="ARBA00001849"/>
    </source>
</evidence>
<comment type="catalytic activity">
    <reaction evidence="1 7">
        <text>Exonucleolytic cleavage in the 3'- to 5'-direction to yield nucleoside 5'-phosphates.</text>
        <dbReference type="EC" id="3.1.13.1"/>
    </reaction>
</comment>
<accession>A0A4S2H7R1</accession>
<dbReference type="SUPFAM" id="SSF50249">
    <property type="entry name" value="Nucleic acid-binding proteins"/>
    <property type="match status" value="2"/>
</dbReference>
<evidence type="ECO:0000259" key="9">
    <source>
        <dbReference type="PROSITE" id="PS50126"/>
    </source>
</evidence>
<dbReference type="GO" id="GO:0003723">
    <property type="term" value="F:RNA binding"/>
    <property type="evidence" value="ECO:0007669"/>
    <property type="project" value="UniProtKB-UniRule"/>
</dbReference>
<dbReference type="Pfam" id="PF00575">
    <property type="entry name" value="S1"/>
    <property type="match status" value="1"/>
</dbReference>
<dbReference type="SMART" id="SM00955">
    <property type="entry name" value="RNB"/>
    <property type="match status" value="1"/>
</dbReference>
<dbReference type="HAMAP" id="MF_01895">
    <property type="entry name" value="RNase_R"/>
    <property type="match status" value="1"/>
</dbReference>
<keyword evidence="5 7" id="KW-0269">Exonuclease</keyword>
<dbReference type="PROSITE" id="PS50126">
    <property type="entry name" value="S1"/>
    <property type="match status" value="1"/>
</dbReference>
<dbReference type="InterPro" id="IPR003029">
    <property type="entry name" value="S1_domain"/>
</dbReference>
<sequence>MTDNPFKAGGFTRDALIETIKLGEGRFTKREIARALSLKGEQRVALKEALRTLEVEGAIRKTGRKEYVVGADLPPVTVLEVIDTDIDGELLADPVKEELKGPTIRLAPGEGSGRSGDALGIGDKVLARLERLADGSYEARLIKRLSGEERANRMLCVFQVSSSGRGSRLKPVDKRNKHDLILARDNKLKPEDGDLVLVRIAGGRHHGLKSAVVEEILGSANSPRAGSIIALEEHDIPQAFSDAELAYTEKLKEARQGRREDMRDIPLITIDPVEARDHDDAVCALPDTDPANENGWIVYVAIADVATYVDGGSPLDRGARKRGVSVYLPDRVVPMLPERLSNDLCSLVEDQERPCLAVRMVFDAKGHKRAHRFIRGWMKSHAKLAYEEAQAAIDGRGKGRAETLRKDVLEPLWGAYGALKAGRERREPLEIDAPERKVKVGEDGRVTGIETRERLDAHKLIEEFMIQANVAAAEALEEKRMTLIYRIHDEPGSEKLENFSDFLPTVGLSWTKGDRVTPARFNRVLDAARGGDHYETVNEVVLRSQSQAVYDTQNIGHFGLNLAKYAHFTSPIRRYADLTVHRALIRAYDLGDGGQSDEERSQLQAIAEETTSNERRAMAAERDATDRFIAGWLADRVDQEFSGRITGVTRFGAFVRLKDTGADGLVPISTLGNEFFRHDESAHALVGDRTGATYRLGAEVTVRLVEATPLTGGLLLEILTPPESGKGGRGKSSSRSRRGPPGSQKKKPGSRPPRRSKPRR</sequence>
<dbReference type="GO" id="GO:0008859">
    <property type="term" value="F:exoribonuclease II activity"/>
    <property type="evidence" value="ECO:0007669"/>
    <property type="project" value="UniProtKB-UniRule"/>
</dbReference>
<dbReference type="EC" id="3.1.13.1" evidence="7"/>
<dbReference type="PANTHER" id="PTHR23355">
    <property type="entry name" value="RIBONUCLEASE"/>
    <property type="match status" value="1"/>
</dbReference>
<feature type="compositionally biased region" description="Basic residues" evidence="8">
    <location>
        <begin position="728"/>
        <end position="760"/>
    </location>
</feature>
<dbReference type="InterPro" id="IPR022966">
    <property type="entry name" value="RNase_II/R_CS"/>
</dbReference>
<keyword evidence="2 7" id="KW-0963">Cytoplasm</keyword>
<dbReference type="GO" id="GO:0006402">
    <property type="term" value="P:mRNA catabolic process"/>
    <property type="evidence" value="ECO:0007669"/>
    <property type="project" value="TreeGrafter"/>
</dbReference>
<organism evidence="10 11">
    <name type="scientific">Marinicauda pacifica</name>
    <dbReference type="NCBI Taxonomy" id="1133559"/>
    <lineage>
        <taxon>Bacteria</taxon>
        <taxon>Pseudomonadati</taxon>
        <taxon>Pseudomonadota</taxon>
        <taxon>Alphaproteobacteria</taxon>
        <taxon>Maricaulales</taxon>
        <taxon>Maricaulaceae</taxon>
        <taxon>Marinicauda</taxon>
    </lineage>
</organism>
<comment type="subcellular location">
    <subcellularLocation>
        <location evidence="7">Cytoplasm</location>
    </subcellularLocation>
</comment>
<dbReference type="GO" id="GO:0005829">
    <property type="term" value="C:cytosol"/>
    <property type="evidence" value="ECO:0007669"/>
    <property type="project" value="TreeGrafter"/>
</dbReference>
<comment type="function">
    <text evidence="7">3'-5' exoribonuclease that releases 5'-nucleoside monophosphates and is involved in maturation of structured RNAs.</text>
</comment>
<dbReference type="InterPro" id="IPR011805">
    <property type="entry name" value="RNase_R"/>
</dbReference>
<reference evidence="10 11" key="1">
    <citation type="journal article" date="2013" name="Int. J. Syst. Evol. Microbiol.">
        <title>Marinicauda pacifica gen. nov., sp. nov., a prosthecate alphaproteobacterium of the family Hyphomonadaceae isolated from deep seawater.</title>
        <authorList>
            <person name="Zhang X.Y."/>
            <person name="Li G.W."/>
            <person name="Wang C.S."/>
            <person name="Zhang Y.J."/>
            <person name="Xu X.W."/>
            <person name="Li H."/>
            <person name="Liu A."/>
            <person name="Liu C."/>
            <person name="Xie B.B."/>
            <person name="Qin Q.L."/>
            <person name="Xu Z."/>
            <person name="Chen X.L."/>
            <person name="Zhou B.C."/>
            <person name="Zhang Y.Z."/>
        </authorList>
    </citation>
    <scope>NUCLEOTIDE SEQUENCE [LARGE SCALE GENOMIC DNA]</scope>
    <source>
        <strain evidence="10 11">P-1 km-3</strain>
    </source>
</reference>
<dbReference type="Pfam" id="PF00773">
    <property type="entry name" value="RNB"/>
    <property type="match status" value="1"/>
</dbReference>
<keyword evidence="6 7" id="KW-0694">RNA-binding</keyword>
<dbReference type="RefSeq" id="WP_135945777.1">
    <property type="nucleotide sequence ID" value="NZ_BMEI01000004.1"/>
</dbReference>
<dbReference type="InterPro" id="IPR012340">
    <property type="entry name" value="NA-bd_OB-fold"/>
</dbReference>
<comment type="caution">
    <text evidence="10">The sequence shown here is derived from an EMBL/GenBank/DDBJ whole genome shotgun (WGS) entry which is preliminary data.</text>
</comment>
<dbReference type="NCBIfam" id="TIGR00358">
    <property type="entry name" value="3_prime_RNase"/>
    <property type="match status" value="1"/>
</dbReference>
<keyword evidence="4 7" id="KW-0378">Hydrolase</keyword>
<dbReference type="EMBL" id="SRXV01000004">
    <property type="protein sequence ID" value="TGY91855.1"/>
    <property type="molecule type" value="Genomic_DNA"/>
</dbReference>
<feature type="region of interest" description="Disordered" evidence="8">
    <location>
        <begin position="718"/>
        <end position="760"/>
    </location>
</feature>
<dbReference type="InterPro" id="IPR004476">
    <property type="entry name" value="RNase_II/RNase_R"/>
</dbReference>
<evidence type="ECO:0000256" key="6">
    <source>
        <dbReference type="ARBA" id="ARBA00022884"/>
    </source>
</evidence>
<dbReference type="SMART" id="SM00316">
    <property type="entry name" value="S1"/>
    <property type="match status" value="1"/>
</dbReference>
<dbReference type="PANTHER" id="PTHR23355:SF9">
    <property type="entry name" value="DIS3-LIKE EXONUCLEASE 2"/>
    <property type="match status" value="1"/>
</dbReference>
<dbReference type="OrthoDB" id="9764149at2"/>
<evidence type="ECO:0000256" key="7">
    <source>
        <dbReference type="HAMAP-Rule" id="MF_01895"/>
    </source>
</evidence>
<evidence type="ECO:0000256" key="4">
    <source>
        <dbReference type="ARBA" id="ARBA00022801"/>
    </source>
</evidence>